<evidence type="ECO:0000256" key="1">
    <source>
        <dbReference type="ARBA" id="ARBA00009437"/>
    </source>
</evidence>
<dbReference type="SUPFAM" id="SSF53850">
    <property type="entry name" value="Periplasmic binding protein-like II"/>
    <property type="match status" value="1"/>
</dbReference>
<comment type="similarity">
    <text evidence="1">Belongs to the LysR transcriptional regulatory family.</text>
</comment>
<reference evidence="6 7" key="1">
    <citation type="journal article" date="2012" name="BMC Genomics">
        <title>Comparative genomics of the classical Bordetella subspecies: the evolution and exchange of virulence-associated diversity amongst closely related pathogens.</title>
        <authorList>
            <person name="Park J."/>
            <person name="Zhang Y."/>
            <person name="Buboltz A.M."/>
            <person name="Zhang X."/>
            <person name="Schuster S.C."/>
            <person name="Ahuja U."/>
            <person name="Liu M."/>
            <person name="Miller J.F."/>
            <person name="Sebaihia M."/>
            <person name="Bentley S.D."/>
            <person name="Parkhill J."/>
            <person name="Harvill E.T."/>
        </authorList>
    </citation>
    <scope>NUCLEOTIDE SEQUENCE [LARGE SCALE GENOMIC DNA]</scope>
    <source>
        <strain evidence="6 7">253</strain>
    </source>
</reference>
<dbReference type="EMBL" id="HE965806">
    <property type="protein sequence ID" value="CCJ56077.1"/>
    <property type="molecule type" value="Genomic_DNA"/>
</dbReference>
<accession>A0A0C6P8J2</accession>
<proteinExistence type="inferred from homology"/>
<evidence type="ECO:0000313" key="7">
    <source>
        <dbReference type="Proteomes" id="UP000007564"/>
    </source>
</evidence>
<dbReference type="GO" id="GO:0003700">
    <property type="term" value="F:DNA-binding transcription factor activity"/>
    <property type="evidence" value="ECO:0007669"/>
    <property type="project" value="InterPro"/>
</dbReference>
<dbReference type="KEGG" id="bbh:BN112_4163"/>
<dbReference type="PROSITE" id="PS50931">
    <property type="entry name" value="HTH_LYSR"/>
    <property type="match status" value="1"/>
</dbReference>
<dbReference type="Gene3D" id="3.40.190.10">
    <property type="entry name" value="Periplasmic binding protein-like II"/>
    <property type="match status" value="2"/>
</dbReference>
<evidence type="ECO:0000259" key="5">
    <source>
        <dbReference type="PROSITE" id="PS50931"/>
    </source>
</evidence>
<dbReference type="PRINTS" id="PR00039">
    <property type="entry name" value="HTHLYSR"/>
</dbReference>
<dbReference type="SUPFAM" id="SSF46785">
    <property type="entry name" value="Winged helix' DNA-binding domain"/>
    <property type="match status" value="1"/>
</dbReference>
<dbReference type="PANTHER" id="PTHR30346">
    <property type="entry name" value="TRANSCRIPTIONAL DUAL REGULATOR HCAR-RELATED"/>
    <property type="match status" value="1"/>
</dbReference>
<evidence type="ECO:0000256" key="4">
    <source>
        <dbReference type="ARBA" id="ARBA00023163"/>
    </source>
</evidence>
<dbReference type="InterPro" id="IPR005119">
    <property type="entry name" value="LysR_subst-bd"/>
</dbReference>
<dbReference type="CDD" id="cd08414">
    <property type="entry name" value="PBP2_LTTR_aromatics_like"/>
    <property type="match status" value="1"/>
</dbReference>
<gene>
    <name evidence="6" type="ORF">BN112_4163</name>
</gene>
<organism evidence="6 7">
    <name type="scientific">Bordetella bronchiseptica 253</name>
    <dbReference type="NCBI Taxonomy" id="568707"/>
    <lineage>
        <taxon>Bacteria</taxon>
        <taxon>Pseudomonadati</taxon>
        <taxon>Pseudomonadota</taxon>
        <taxon>Betaproteobacteria</taxon>
        <taxon>Burkholderiales</taxon>
        <taxon>Alcaligenaceae</taxon>
        <taxon>Bordetella</taxon>
    </lineage>
</organism>
<protein>
    <submittedName>
        <fullName evidence="6">LysR-family transcriptional regulator</fullName>
    </submittedName>
</protein>
<dbReference type="InterPro" id="IPR000847">
    <property type="entry name" value="LysR_HTH_N"/>
</dbReference>
<dbReference type="Pfam" id="PF03466">
    <property type="entry name" value="LysR_substrate"/>
    <property type="match status" value="1"/>
</dbReference>
<dbReference type="AlphaFoldDB" id="A0A0C6P8J2"/>
<keyword evidence="3" id="KW-0238">DNA-binding</keyword>
<dbReference type="InterPro" id="IPR036390">
    <property type="entry name" value="WH_DNA-bd_sf"/>
</dbReference>
<keyword evidence="4" id="KW-0804">Transcription</keyword>
<keyword evidence="2" id="KW-0805">Transcription regulation</keyword>
<dbReference type="PANTHER" id="PTHR30346:SF28">
    <property type="entry name" value="HTH-TYPE TRANSCRIPTIONAL REGULATOR CYNR"/>
    <property type="match status" value="1"/>
</dbReference>
<dbReference type="InterPro" id="IPR036388">
    <property type="entry name" value="WH-like_DNA-bd_sf"/>
</dbReference>
<dbReference type="Gene3D" id="1.10.10.10">
    <property type="entry name" value="Winged helix-like DNA-binding domain superfamily/Winged helix DNA-binding domain"/>
    <property type="match status" value="1"/>
</dbReference>
<dbReference type="GO" id="GO:0032993">
    <property type="term" value="C:protein-DNA complex"/>
    <property type="evidence" value="ECO:0007669"/>
    <property type="project" value="TreeGrafter"/>
</dbReference>
<dbReference type="FunFam" id="1.10.10.10:FF:000001">
    <property type="entry name" value="LysR family transcriptional regulator"/>
    <property type="match status" value="1"/>
</dbReference>
<dbReference type="HOGENOM" id="CLU_039613_6_4_4"/>
<feature type="domain" description="HTH lysR-type" evidence="5">
    <location>
        <begin position="21"/>
        <end position="78"/>
    </location>
</feature>
<evidence type="ECO:0000313" key="6">
    <source>
        <dbReference type="EMBL" id="CCJ56077.1"/>
    </source>
</evidence>
<dbReference type="Pfam" id="PF00126">
    <property type="entry name" value="HTH_1"/>
    <property type="match status" value="1"/>
</dbReference>
<dbReference type="GO" id="GO:0003677">
    <property type="term" value="F:DNA binding"/>
    <property type="evidence" value="ECO:0007669"/>
    <property type="project" value="UniProtKB-KW"/>
</dbReference>
<dbReference type="Proteomes" id="UP000007564">
    <property type="component" value="Chromosome"/>
</dbReference>
<evidence type="ECO:0000256" key="2">
    <source>
        <dbReference type="ARBA" id="ARBA00023015"/>
    </source>
</evidence>
<dbReference type="OrthoDB" id="9157176at2"/>
<name>A0A0C6P8J2_BORBO</name>
<evidence type="ECO:0000256" key="3">
    <source>
        <dbReference type="ARBA" id="ARBA00023125"/>
    </source>
</evidence>
<sequence length="325" mass="35730">MWTGQYIVHIASPAHHWRRAVELRQLKQLLVLSETLNFHRAAERLHMAQPPLSTAIKKLEQELGVQLFERLPAGLQPTPAAEVVLRYARATLFYADEIQRAAQEGASGKQGMLKVGFVGSSIYSLMPQLLSAFRKDYPRVDLVIEESTTVDLLRRLDAHTLDVALVRFPVLEPSTARITLLQADHLMLAVPAGSRYAQRDDVALDELADEPFIGYSRTHVPGMHALIMYAFQQYGVVPHIAQEAIQVQTILSLVESGLGLAIVPKVACRQAGSGVRLVNVPQLAETIKVGIALAVHPDNATPTTANFVDMACRLMQTEPAAGQAR</sequence>